<dbReference type="InterPro" id="IPR050650">
    <property type="entry name" value="Type-II_Cytokine-TF_Rcpt"/>
</dbReference>
<dbReference type="InterPro" id="IPR003961">
    <property type="entry name" value="FN3_dom"/>
</dbReference>
<proteinExistence type="predicted"/>
<organism evidence="3 4">
    <name type="scientific">Poecilia formosa</name>
    <name type="common">Amazon molly</name>
    <name type="synonym">Limia formosa</name>
    <dbReference type="NCBI Taxonomy" id="48698"/>
    <lineage>
        <taxon>Eukaryota</taxon>
        <taxon>Metazoa</taxon>
        <taxon>Chordata</taxon>
        <taxon>Craniata</taxon>
        <taxon>Vertebrata</taxon>
        <taxon>Euteleostomi</taxon>
        <taxon>Actinopterygii</taxon>
        <taxon>Neopterygii</taxon>
        <taxon>Teleostei</taxon>
        <taxon>Neoteleostei</taxon>
        <taxon>Acanthomorphata</taxon>
        <taxon>Ovalentaria</taxon>
        <taxon>Atherinomorphae</taxon>
        <taxon>Cyprinodontiformes</taxon>
        <taxon>Poeciliidae</taxon>
        <taxon>Poeciliinae</taxon>
        <taxon>Poecilia</taxon>
    </lineage>
</organism>
<dbReference type="PANTHER" id="PTHR20859">
    <property type="entry name" value="INTERFERON/INTERLEUKIN RECEPTOR"/>
    <property type="match status" value="1"/>
</dbReference>
<feature type="transmembrane region" description="Helical" evidence="1">
    <location>
        <begin position="217"/>
        <end position="239"/>
    </location>
</feature>
<dbReference type="Gene3D" id="2.60.40.10">
    <property type="entry name" value="Immunoglobulins"/>
    <property type="match status" value="1"/>
</dbReference>
<reference evidence="3" key="2">
    <citation type="submission" date="2025-08" db="UniProtKB">
        <authorList>
            <consortium name="Ensembl"/>
        </authorList>
    </citation>
    <scope>IDENTIFICATION</scope>
</reference>
<keyword evidence="4" id="KW-1185">Reference proteome</keyword>
<dbReference type="PANTHER" id="PTHR20859:SF46">
    <property type="entry name" value="INTERFERON GAMMA RECEPTOR 2"/>
    <property type="match status" value="1"/>
</dbReference>
<protein>
    <submittedName>
        <fullName evidence="3">Interleukin-10 receptor subunit beta-like</fullName>
    </submittedName>
</protein>
<evidence type="ECO:0000256" key="1">
    <source>
        <dbReference type="SAM" id="Phobius"/>
    </source>
</evidence>
<feature type="domain" description="Fibronectin type-III" evidence="2">
    <location>
        <begin position="113"/>
        <end position="212"/>
    </location>
</feature>
<dbReference type="CDD" id="cd00063">
    <property type="entry name" value="FN3"/>
    <property type="match status" value="2"/>
</dbReference>
<dbReference type="SUPFAM" id="SSF49265">
    <property type="entry name" value="Fibronectin type III"/>
    <property type="match status" value="2"/>
</dbReference>
<keyword evidence="1" id="KW-1133">Transmembrane helix</keyword>
<dbReference type="Ensembl" id="ENSPFOT00000030300.1">
    <property type="protein sequence ID" value="ENSPFOP00000026193.1"/>
    <property type="gene ID" value="ENSPFOG00000002565.2"/>
</dbReference>
<sequence>MIKYYMLSLLLSRTCKMSDKDPDPTNVQLTSRDLNLVLSWDPPAEAPSGLIYTTEFSWWFSTGCVNITTFQCELSNFNISCYGTYIAKVRALLGEDASAWVESKDIMLDRDTLISPPSVSLLPIGQTLEVSIKDPEFKICSLRNVYSIVSYKITYWKEGQEEQERIHNDYQQDRVILDDLDPLTKYCVQVQLITLTNPTESSGVLCERTGDTKNSPVVAAVIACAVIAVAVAVTVPAVVKWKSISHFIWPKVSLPRHFEKSLQATPESSVCLIMQPTEEIAPLSIVTVEESSHEGTKESCYCKQLNGTVGNNCLHPAC</sequence>
<dbReference type="AlphaFoldDB" id="A0A096M452"/>
<dbReference type="Proteomes" id="UP000028760">
    <property type="component" value="Unassembled WGS sequence"/>
</dbReference>
<keyword evidence="1" id="KW-0472">Membrane</keyword>
<keyword evidence="1" id="KW-0812">Transmembrane</keyword>
<dbReference type="GeneTree" id="ENSGT00940000158231"/>
<reference evidence="4" key="1">
    <citation type="submission" date="2013-10" db="EMBL/GenBank/DDBJ databases">
        <authorList>
            <person name="Schartl M."/>
            <person name="Warren W."/>
        </authorList>
    </citation>
    <scope>NUCLEOTIDE SEQUENCE [LARGE SCALE GENOMIC DNA]</scope>
    <source>
        <strain evidence="4">female</strain>
    </source>
</reference>
<name>A0A096M452_POEFO</name>
<dbReference type="InterPro" id="IPR015373">
    <property type="entry name" value="Interferon/interleukin_rcp_dom"/>
</dbReference>
<dbReference type="GO" id="GO:0004896">
    <property type="term" value="F:cytokine receptor activity"/>
    <property type="evidence" value="ECO:0007669"/>
    <property type="project" value="TreeGrafter"/>
</dbReference>
<dbReference type="EMBL" id="AYCK01016404">
    <property type="status" value="NOT_ANNOTATED_CDS"/>
    <property type="molecule type" value="Genomic_DNA"/>
</dbReference>
<evidence type="ECO:0000313" key="3">
    <source>
        <dbReference type="Ensembl" id="ENSPFOP00000026193.1"/>
    </source>
</evidence>
<dbReference type="SMART" id="SM00060">
    <property type="entry name" value="FN3"/>
    <property type="match status" value="2"/>
</dbReference>
<dbReference type="PROSITE" id="PS50853">
    <property type="entry name" value="FN3"/>
    <property type="match status" value="1"/>
</dbReference>
<dbReference type="Pfam" id="PF01108">
    <property type="entry name" value="Tissue_fac"/>
    <property type="match status" value="1"/>
</dbReference>
<dbReference type="Pfam" id="PF09294">
    <property type="entry name" value="Interfer-bind"/>
    <property type="match status" value="1"/>
</dbReference>
<accession>A0A096M452</accession>
<dbReference type="InterPro" id="IPR036116">
    <property type="entry name" value="FN3_sf"/>
</dbReference>
<dbReference type="GO" id="GO:0005886">
    <property type="term" value="C:plasma membrane"/>
    <property type="evidence" value="ECO:0007669"/>
    <property type="project" value="TreeGrafter"/>
</dbReference>
<evidence type="ECO:0000259" key="2">
    <source>
        <dbReference type="PROSITE" id="PS50853"/>
    </source>
</evidence>
<evidence type="ECO:0000313" key="4">
    <source>
        <dbReference type="Proteomes" id="UP000028760"/>
    </source>
</evidence>
<reference evidence="3" key="3">
    <citation type="submission" date="2025-09" db="UniProtKB">
        <authorList>
            <consortium name="Ensembl"/>
        </authorList>
    </citation>
    <scope>IDENTIFICATION</scope>
</reference>
<dbReference type="InterPro" id="IPR013783">
    <property type="entry name" value="Ig-like_fold"/>
</dbReference>